<dbReference type="PROSITE" id="PS51257">
    <property type="entry name" value="PROKAR_LIPOPROTEIN"/>
    <property type="match status" value="1"/>
</dbReference>
<feature type="region of interest" description="Disordered" evidence="1">
    <location>
        <begin position="23"/>
        <end position="51"/>
    </location>
</feature>
<name>A0A9X2DUT8_9BACI</name>
<evidence type="ECO:0000256" key="2">
    <source>
        <dbReference type="SAM" id="SignalP"/>
    </source>
</evidence>
<dbReference type="Pfam" id="PF14039">
    <property type="entry name" value="YusW"/>
    <property type="match status" value="1"/>
</dbReference>
<evidence type="ECO:0000256" key="1">
    <source>
        <dbReference type="SAM" id="MobiDB-lite"/>
    </source>
</evidence>
<dbReference type="RefSeq" id="WP_251225139.1">
    <property type="nucleotide sequence ID" value="NZ_JAMBOL010000039.1"/>
</dbReference>
<dbReference type="InterPro" id="IPR025623">
    <property type="entry name" value="YusW"/>
</dbReference>
<feature type="region of interest" description="Disordered" evidence="1">
    <location>
        <begin position="85"/>
        <end position="105"/>
    </location>
</feature>
<accession>A0A9X2DUT8</accession>
<keyword evidence="4" id="KW-1185">Reference proteome</keyword>
<keyword evidence="2" id="KW-0732">Signal</keyword>
<feature type="chain" id="PRO_5040801293" evidence="2">
    <location>
        <begin position="23"/>
        <end position="161"/>
    </location>
</feature>
<evidence type="ECO:0000313" key="4">
    <source>
        <dbReference type="Proteomes" id="UP001139179"/>
    </source>
</evidence>
<protein>
    <submittedName>
        <fullName evidence="3">YusW family protein</fullName>
    </submittedName>
</protein>
<feature type="compositionally biased region" description="Basic and acidic residues" evidence="1">
    <location>
        <begin position="85"/>
        <end position="102"/>
    </location>
</feature>
<feature type="signal peptide" evidence="2">
    <location>
        <begin position="1"/>
        <end position="22"/>
    </location>
</feature>
<comment type="caution">
    <text evidence="3">The sequence shown here is derived from an EMBL/GenBank/DDBJ whole genome shotgun (WGS) entry which is preliminary data.</text>
</comment>
<proteinExistence type="predicted"/>
<sequence>MKIKYFASLLGVVLLIGCGANNEPTPPTGEDSFQEENVIDEGNGSGDAGEPVAAERGVKEFDLDLDFANGGDWDYDYEVNGEIRAEVEKEDNGEKRESRGEEAQQEIESILSQVVIDQSRTTESITNDILELLEIPQDELKQLTLEIEYQDGERLDFKQNF</sequence>
<gene>
    <name evidence="3" type="ORF">M3202_20805</name>
</gene>
<evidence type="ECO:0000313" key="3">
    <source>
        <dbReference type="EMBL" id="MCM3716490.1"/>
    </source>
</evidence>
<organism evidence="3 4">
    <name type="scientific">Halalkalibacter oceani</name>
    <dbReference type="NCBI Taxonomy" id="1653776"/>
    <lineage>
        <taxon>Bacteria</taxon>
        <taxon>Bacillati</taxon>
        <taxon>Bacillota</taxon>
        <taxon>Bacilli</taxon>
        <taxon>Bacillales</taxon>
        <taxon>Bacillaceae</taxon>
        <taxon>Halalkalibacter</taxon>
    </lineage>
</organism>
<dbReference type="EMBL" id="JAMBOL010000039">
    <property type="protein sequence ID" value="MCM3716490.1"/>
    <property type="molecule type" value="Genomic_DNA"/>
</dbReference>
<dbReference type="AlphaFoldDB" id="A0A9X2DUT8"/>
<dbReference type="Proteomes" id="UP001139179">
    <property type="component" value="Unassembled WGS sequence"/>
</dbReference>
<reference evidence="3" key="1">
    <citation type="submission" date="2022-05" db="EMBL/GenBank/DDBJ databases">
        <title>Comparative Genomics of Spacecraft Associated Microbes.</title>
        <authorList>
            <person name="Tran M.T."/>
            <person name="Wright A."/>
            <person name="Seuylemezian A."/>
            <person name="Eisen J."/>
            <person name="Coil D."/>
        </authorList>
    </citation>
    <scope>NUCLEOTIDE SEQUENCE</scope>
    <source>
        <strain evidence="3">214.1.1</strain>
    </source>
</reference>